<keyword evidence="2" id="KW-1185">Reference proteome</keyword>
<organism evidence="1 2">
    <name type="scientific">Streptomyces rochei</name>
    <name type="common">Streptomyces parvullus</name>
    <dbReference type="NCBI Taxonomy" id="1928"/>
    <lineage>
        <taxon>Bacteria</taxon>
        <taxon>Bacillati</taxon>
        <taxon>Actinomycetota</taxon>
        <taxon>Actinomycetes</taxon>
        <taxon>Kitasatosporales</taxon>
        <taxon>Streptomycetaceae</taxon>
        <taxon>Streptomyces</taxon>
        <taxon>Streptomyces rochei group</taxon>
    </lineage>
</organism>
<dbReference type="Proteomes" id="UP001605990">
    <property type="component" value="Unassembled WGS sequence"/>
</dbReference>
<dbReference type="RefSeq" id="WP_394392683.1">
    <property type="nucleotide sequence ID" value="NZ_JBIENY010000030.1"/>
</dbReference>
<evidence type="ECO:0000313" key="2">
    <source>
        <dbReference type="Proteomes" id="UP001605990"/>
    </source>
</evidence>
<sequence length="74" mass="8488">MEDHRPRLEEMLRTHGPGSLHASHGRYALIGQPETLVILERMESAPFLLRGQWEKELETVFLDDLDWCGGRAST</sequence>
<dbReference type="EMBL" id="JBIENY010000030">
    <property type="protein sequence ID" value="MFG6294120.1"/>
    <property type="molecule type" value="Genomic_DNA"/>
</dbReference>
<evidence type="ECO:0000313" key="1">
    <source>
        <dbReference type="EMBL" id="MFG6294120.1"/>
    </source>
</evidence>
<comment type="caution">
    <text evidence="1">The sequence shown here is derived from an EMBL/GenBank/DDBJ whole genome shotgun (WGS) entry which is preliminary data.</text>
</comment>
<proteinExistence type="predicted"/>
<reference evidence="1 2" key="1">
    <citation type="submission" date="2024-10" db="EMBL/GenBank/DDBJ databases">
        <title>Draft genome assembly of a novel steroid transforming actinomycete isolated from African clawed frog Xenopus laevis.</title>
        <authorList>
            <person name="Bragin E."/>
            <person name="Kollerov V."/>
            <person name="Donova M.V."/>
        </authorList>
    </citation>
    <scope>NUCLEOTIDE SEQUENCE [LARGE SCALE GENOMIC DNA]</scope>
    <source>
        <strain evidence="1 2">MTOC-St3</strain>
    </source>
</reference>
<protein>
    <submittedName>
        <fullName evidence="1">Uncharacterized protein</fullName>
    </submittedName>
</protein>
<name>A0ABW7DTF3_STRRO</name>
<accession>A0ABW7DTF3</accession>
<gene>
    <name evidence="1" type="ORF">ACGU38_01930</name>
</gene>